<feature type="region of interest" description="Disordered" evidence="6">
    <location>
        <begin position="1"/>
        <end position="42"/>
    </location>
</feature>
<dbReference type="STRING" id="86259.A0A4Z1P158"/>
<evidence type="ECO:0000256" key="1">
    <source>
        <dbReference type="ARBA" id="ARBA00004123"/>
    </source>
</evidence>
<dbReference type="Proteomes" id="UP000298493">
    <property type="component" value="Unassembled WGS sequence"/>
</dbReference>
<evidence type="ECO:0000313" key="9">
    <source>
        <dbReference type="Proteomes" id="UP000298493"/>
    </source>
</evidence>
<dbReference type="GO" id="GO:0031490">
    <property type="term" value="F:chromatin DNA binding"/>
    <property type="evidence" value="ECO:0007669"/>
    <property type="project" value="TreeGrafter"/>
</dbReference>
<dbReference type="Pfam" id="PF00808">
    <property type="entry name" value="CBFD_NFYB_HMF"/>
    <property type="match status" value="1"/>
</dbReference>
<dbReference type="InterPro" id="IPR003958">
    <property type="entry name" value="CBFA_NFYB_domain"/>
</dbReference>
<dbReference type="GO" id="GO:0031507">
    <property type="term" value="P:heterochromatin formation"/>
    <property type="evidence" value="ECO:0007669"/>
    <property type="project" value="TreeGrafter"/>
</dbReference>
<dbReference type="InterPro" id="IPR051377">
    <property type="entry name" value="DNA_Pol-Epsilon_Subunit"/>
</dbReference>
<keyword evidence="9" id="KW-1185">Reference proteome</keyword>
<organism evidence="8 9">
    <name type="scientific">Venturia nashicola</name>
    <dbReference type="NCBI Taxonomy" id="86259"/>
    <lineage>
        <taxon>Eukaryota</taxon>
        <taxon>Fungi</taxon>
        <taxon>Dikarya</taxon>
        <taxon>Ascomycota</taxon>
        <taxon>Pezizomycotina</taxon>
        <taxon>Dothideomycetes</taxon>
        <taxon>Pleosporomycetidae</taxon>
        <taxon>Venturiales</taxon>
        <taxon>Venturiaceae</taxon>
        <taxon>Venturia</taxon>
    </lineage>
</organism>
<gene>
    <name evidence="8" type="ORF">E6O75_ATG04865</name>
</gene>
<keyword evidence="3" id="KW-0539">Nucleus</keyword>
<comment type="caution">
    <text evidence="8">The sequence shown here is derived from an EMBL/GenBank/DDBJ whole genome shotgun (WGS) entry which is preliminary data.</text>
</comment>
<dbReference type="EMBL" id="SNSC02000009">
    <property type="protein sequence ID" value="TID21470.1"/>
    <property type="molecule type" value="Genomic_DNA"/>
</dbReference>
<dbReference type="CDD" id="cd22928">
    <property type="entry name" value="HFD_POLE3_DPB4"/>
    <property type="match status" value="1"/>
</dbReference>
<protein>
    <recommendedName>
        <fullName evidence="4">DNA polymerase epsilon subunit D</fullName>
    </recommendedName>
    <alternativeName>
        <fullName evidence="5">DNA polymerase II subunit D</fullName>
    </alternativeName>
</protein>
<feature type="compositionally biased region" description="Acidic residues" evidence="6">
    <location>
        <begin position="194"/>
        <end position="226"/>
    </location>
</feature>
<evidence type="ECO:0000259" key="7">
    <source>
        <dbReference type="Pfam" id="PF00808"/>
    </source>
</evidence>
<evidence type="ECO:0000256" key="2">
    <source>
        <dbReference type="ARBA" id="ARBA00022705"/>
    </source>
</evidence>
<feature type="compositionally biased region" description="Basic and acidic residues" evidence="6">
    <location>
        <begin position="227"/>
        <end position="244"/>
    </location>
</feature>
<evidence type="ECO:0000256" key="3">
    <source>
        <dbReference type="ARBA" id="ARBA00023242"/>
    </source>
</evidence>
<dbReference type="InterPro" id="IPR009072">
    <property type="entry name" value="Histone-fold"/>
</dbReference>
<evidence type="ECO:0000256" key="5">
    <source>
        <dbReference type="ARBA" id="ARBA00042096"/>
    </source>
</evidence>
<dbReference type="AlphaFoldDB" id="A0A4Z1P158"/>
<dbReference type="GO" id="GO:0008622">
    <property type="term" value="C:epsilon DNA polymerase complex"/>
    <property type="evidence" value="ECO:0007669"/>
    <property type="project" value="TreeGrafter"/>
</dbReference>
<dbReference type="GO" id="GO:0006974">
    <property type="term" value="P:DNA damage response"/>
    <property type="evidence" value="ECO:0007669"/>
    <property type="project" value="TreeGrafter"/>
</dbReference>
<dbReference type="GO" id="GO:0008623">
    <property type="term" value="C:CHRAC"/>
    <property type="evidence" value="ECO:0007669"/>
    <property type="project" value="TreeGrafter"/>
</dbReference>
<evidence type="ECO:0000256" key="4">
    <source>
        <dbReference type="ARBA" id="ARBA00039775"/>
    </source>
</evidence>
<dbReference type="SUPFAM" id="SSF47113">
    <property type="entry name" value="Histone-fold"/>
    <property type="match status" value="1"/>
</dbReference>
<evidence type="ECO:0000256" key="6">
    <source>
        <dbReference type="SAM" id="MobiDB-lite"/>
    </source>
</evidence>
<proteinExistence type="predicted"/>
<comment type="subcellular location">
    <subcellularLocation>
        <location evidence="1">Nucleus</location>
    </subcellularLocation>
</comment>
<feature type="compositionally biased region" description="Polar residues" evidence="6">
    <location>
        <begin position="1"/>
        <end position="32"/>
    </location>
</feature>
<feature type="region of interest" description="Disordered" evidence="6">
    <location>
        <begin position="154"/>
        <end position="257"/>
    </location>
</feature>
<feature type="compositionally biased region" description="Basic and acidic residues" evidence="6">
    <location>
        <begin position="180"/>
        <end position="193"/>
    </location>
</feature>
<dbReference type="Gene3D" id="1.10.20.10">
    <property type="entry name" value="Histone, subunit A"/>
    <property type="match status" value="1"/>
</dbReference>
<dbReference type="GO" id="GO:0046982">
    <property type="term" value="F:protein heterodimerization activity"/>
    <property type="evidence" value="ECO:0007669"/>
    <property type="project" value="InterPro"/>
</dbReference>
<accession>A0A4Z1P158</accession>
<reference evidence="8 9" key="1">
    <citation type="submission" date="2019-04" db="EMBL/GenBank/DDBJ databases">
        <title>High contiguity whole genome sequence and gene annotation resource for two Venturia nashicola isolates.</title>
        <authorList>
            <person name="Prokchorchik M."/>
            <person name="Won K."/>
            <person name="Lee Y."/>
            <person name="Choi E.D."/>
            <person name="Segonzac C."/>
            <person name="Sohn K.H."/>
        </authorList>
    </citation>
    <scope>NUCLEOTIDE SEQUENCE [LARGE SCALE GENOMIC DNA]</scope>
    <source>
        <strain evidence="8 9">PRI2</strain>
    </source>
</reference>
<evidence type="ECO:0000313" key="8">
    <source>
        <dbReference type="EMBL" id="TID21470.1"/>
    </source>
</evidence>
<feature type="compositionally biased region" description="Gly residues" evidence="6">
    <location>
        <begin position="156"/>
        <end position="167"/>
    </location>
</feature>
<dbReference type="PANTHER" id="PTHR46172">
    <property type="entry name" value="DNA POLYMERASE EPSILON SUBUNIT 3"/>
    <property type="match status" value="1"/>
</dbReference>
<feature type="compositionally biased region" description="Acidic residues" evidence="6">
    <location>
        <begin position="245"/>
        <end position="257"/>
    </location>
</feature>
<keyword evidence="2" id="KW-0235">DNA replication</keyword>
<sequence length="257" mass="28420">MPPRKSTGNASIASAEDTTNDQSTLSTATTTKAPKESGYGVEDYNLPKTMVQRLSKGVLPPNTQIQKDALLAISKSATVFINYLSSVANEQAQRANKKTIQPKDVMDAIHLCEFDSFLPRLEAELEKYNAVQCDKRNTYRRKVREEQKSAKLVGLGKTGEGVAGAGDGQEPVVTTETNGDGERAAKKLRKENGEAEDVGEEEDAPDEEDVEDEEEEEEEEDVEETFEDAKEQLVEDPLEERVDQEMEDEVLDGEESD</sequence>
<dbReference type="GO" id="GO:0006272">
    <property type="term" value="P:leading strand elongation"/>
    <property type="evidence" value="ECO:0007669"/>
    <property type="project" value="TreeGrafter"/>
</dbReference>
<dbReference type="PANTHER" id="PTHR46172:SF1">
    <property type="entry name" value="DNA POLYMERASE EPSILON SUBUNIT 3"/>
    <property type="match status" value="1"/>
</dbReference>
<name>A0A4Z1P158_9PEZI</name>
<feature type="domain" description="Transcription factor CBF/NF-Y/archaeal histone" evidence="7">
    <location>
        <begin position="45"/>
        <end position="108"/>
    </location>
</feature>